<sequence length="181" mass="21218">MIQLYPIEVPGYLIPFIIKELGDAEVLSYTESFSRIIINPNSSLGRFIRNGILPSYKVKNYCLTIYTKKLGSKKAFSAELMEFHSSAEYRVDLSFDELDSFYKFLDSSFKSCFYFFVKGYCAGSSSPAKIKAAIWKFIEDYELSEYGYDEKILRHYYYSFKKKGALHKHFNNERIGELFFR</sequence>
<organism evidence="1 3">
    <name type="scientific">Riemerella anatipestifer</name>
    <name type="common">Moraxella anatipestifer</name>
    <dbReference type="NCBI Taxonomy" id="34085"/>
    <lineage>
        <taxon>Bacteria</taxon>
        <taxon>Pseudomonadati</taxon>
        <taxon>Bacteroidota</taxon>
        <taxon>Flavobacteriia</taxon>
        <taxon>Flavobacteriales</taxon>
        <taxon>Weeksellaceae</taxon>
        <taxon>Riemerella</taxon>
    </lineage>
</organism>
<dbReference type="RefSeq" id="WP_014938208.1">
    <property type="nucleotide sequence ID" value="NZ_CP011859.1"/>
</dbReference>
<dbReference type="EMBL" id="CP011859">
    <property type="protein sequence ID" value="AQY21464.1"/>
    <property type="molecule type" value="Genomic_DNA"/>
</dbReference>
<evidence type="ECO:0000313" key="1">
    <source>
        <dbReference type="EMBL" id="AQY21464.1"/>
    </source>
</evidence>
<evidence type="ECO:0000313" key="2">
    <source>
        <dbReference type="EMBL" id="MCW0523122.1"/>
    </source>
</evidence>
<dbReference type="EMBL" id="JAOZYT010000008">
    <property type="protein sequence ID" value="MCW0523122.1"/>
    <property type="molecule type" value="Genomic_DNA"/>
</dbReference>
<accession>A0A1S7DQS5</accession>
<evidence type="ECO:0000313" key="3">
    <source>
        <dbReference type="Proteomes" id="UP000189883"/>
    </source>
</evidence>
<dbReference type="AlphaFoldDB" id="A0A1S7DQS5"/>
<name>A0A1S7DQS5_RIEAN</name>
<reference evidence="2" key="2">
    <citation type="submission" date="2022-10" db="EMBL/GenBank/DDBJ databases">
        <title>Sifting through the core-genome to identify putative cross-protective antigens against Riemerella anatipestifer.</title>
        <authorList>
            <person name="Zheng X."/>
            <person name="Zhang W."/>
        </authorList>
    </citation>
    <scope>NUCLEOTIDE SEQUENCE</scope>
    <source>
        <strain evidence="2">ZWRA178</strain>
    </source>
</reference>
<gene>
    <name evidence="1" type="ORF">AB406_0506</name>
    <name evidence="2" type="ORF">OKE68_02170</name>
</gene>
<dbReference type="Proteomes" id="UP000189883">
    <property type="component" value="Chromosome"/>
</dbReference>
<protein>
    <submittedName>
        <fullName evidence="1">Uncharacterized protein</fullName>
    </submittedName>
</protein>
<dbReference type="Proteomes" id="UP001207440">
    <property type="component" value="Unassembled WGS sequence"/>
</dbReference>
<reference evidence="1 3" key="1">
    <citation type="submission" date="2015-06" db="EMBL/GenBank/DDBJ databases">
        <title>R. anatipestifer strain HXb2 is the most virulent strain so far, and the genome sequence would help us uncover the pathogenesis.</title>
        <authorList>
            <person name="Hu Q."/>
            <person name="Qi J."/>
            <person name="Bo H."/>
            <person name="Liu G."/>
            <person name="Tao M."/>
            <person name="Ding Y."/>
            <person name="Xue Y."/>
        </authorList>
    </citation>
    <scope>NUCLEOTIDE SEQUENCE [LARGE SCALE GENOMIC DNA]</scope>
    <source>
        <strain evidence="1 3">HXb2</strain>
    </source>
</reference>
<proteinExistence type="predicted"/>